<accession>A0AAW1UZD7</accession>
<name>A0AAW1UZD7_9CUCU</name>
<organism evidence="1 2">
    <name type="scientific">Henosepilachna vigintioctopunctata</name>
    <dbReference type="NCBI Taxonomy" id="420089"/>
    <lineage>
        <taxon>Eukaryota</taxon>
        <taxon>Metazoa</taxon>
        <taxon>Ecdysozoa</taxon>
        <taxon>Arthropoda</taxon>
        <taxon>Hexapoda</taxon>
        <taxon>Insecta</taxon>
        <taxon>Pterygota</taxon>
        <taxon>Neoptera</taxon>
        <taxon>Endopterygota</taxon>
        <taxon>Coleoptera</taxon>
        <taxon>Polyphaga</taxon>
        <taxon>Cucujiformia</taxon>
        <taxon>Coccinelloidea</taxon>
        <taxon>Coccinellidae</taxon>
        <taxon>Epilachninae</taxon>
        <taxon>Epilachnini</taxon>
        <taxon>Henosepilachna</taxon>
    </lineage>
</organism>
<evidence type="ECO:0000313" key="2">
    <source>
        <dbReference type="Proteomes" id="UP001431783"/>
    </source>
</evidence>
<reference evidence="1 2" key="1">
    <citation type="submission" date="2023-03" db="EMBL/GenBank/DDBJ databases">
        <title>Genome insight into feeding habits of ladybird beetles.</title>
        <authorList>
            <person name="Li H.-S."/>
            <person name="Huang Y.-H."/>
            <person name="Pang H."/>
        </authorList>
    </citation>
    <scope>NUCLEOTIDE SEQUENCE [LARGE SCALE GENOMIC DNA]</scope>
    <source>
        <strain evidence="1">SYSU_2023b</strain>
        <tissue evidence="1">Whole body</tissue>
    </source>
</reference>
<dbReference type="EMBL" id="JARQZJ010000097">
    <property type="protein sequence ID" value="KAK9885858.1"/>
    <property type="molecule type" value="Genomic_DNA"/>
</dbReference>
<dbReference type="Proteomes" id="UP001431783">
    <property type="component" value="Unassembled WGS sequence"/>
</dbReference>
<protein>
    <submittedName>
        <fullName evidence="1">Uncharacterized protein</fullName>
    </submittedName>
</protein>
<evidence type="ECO:0000313" key="1">
    <source>
        <dbReference type="EMBL" id="KAK9885858.1"/>
    </source>
</evidence>
<dbReference type="AlphaFoldDB" id="A0AAW1UZD7"/>
<comment type="caution">
    <text evidence="1">The sequence shown here is derived from an EMBL/GenBank/DDBJ whole genome shotgun (WGS) entry which is preliminary data.</text>
</comment>
<proteinExistence type="predicted"/>
<keyword evidence="2" id="KW-1185">Reference proteome</keyword>
<gene>
    <name evidence="1" type="ORF">WA026_013735</name>
</gene>
<sequence>MIEVSKMHISSSVVDMLQLDKLERLQNEAIKLLFQRNKRTPTKSSYKVLKLINIRKLIFRQHILFLPIATKIEKKNVTHTAANLFDELPNDVKERRNITYFISRVKQYLINKHLV</sequence>